<accession>A0ABD2J8Y8</accession>
<dbReference type="GO" id="GO:0006629">
    <property type="term" value="P:lipid metabolic process"/>
    <property type="evidence" value="ECO:0007669"/>
    <property type="project" value="UniProtKB-KW"/>
</dbReference>
<evidence type="ECO:0000256" key="8">
    <source>
        <dbReference type="SAM" id="Phobius"/>
    </source>
</evidence>
<dbReference type="GO" id="GO:0005789">
    <property type="term" value="C:endoplasmic reticulum membrane"/>
    <property type="evidence" value="ECO:0007669"/>
    <property type="project" value="UniProtKB-SubCell"/>
</dbReference>
<dbReference type="CDD" id="cd23995">
    <property type="entry name" value="Seipin_BSCL2_like"/>
    <property type="match status" value="1"/>
</dbReference>
<dbReference type="InterPro" id="IPR009617">
    <property type="entry name" value="Seipin"/>
</dbReference>
<comment type="subcellular location">
    <subcellularLocation>
        <location evidence="1">Endoplasmic reticulum membrane</location>
        <topology evidence="1">Multi-pass membrane protein</topology>
    </subcellularLocation>
</comment>
<dbReference type="Pfam" id="PF06775">
    <property type="entry name" value="Seipin"/>
    <property type="match status" value="1"/>
</dbReference>
<reference evidence="9 10" key="1">
    <citation type="submission" date="2024-10" db="EMBL/GenBank/DDBJ databases">
        <authorList>
            <person name="Kim D."/>
        </authorList>
    </citation>
    <scope>NUCLEOTIDE SEQUENCE [LARGE SCALE GENOMIC DNA]</scope>
    <source>
        <strain evidence="9">Taebaek</strain>
    </source>
</reference>
<feature type="transmembrane region" description="Helical" evidence="8">
    <location>
        <begin position="62"/>
        <end position="84"/>
    </location>
</feature>
<organism evidence="9 10">
    <name type="scientific">Heterodera schachtii</name>
    <name type="common">Sugarbeet cyst nematode worm</name>
    <name type="synonym">Tylenchus schachtii</name>
    <dbReference type="NCBI Taxonomy" id="97005"/>
    <lineage>
        <taxon>Eukaryota</taxon>
        <taxon>Metazoa</taxon>
        <taxon>Ecdysozoa</taxon>
        <taxon>Nematoda</taxon>
        <taxon>Chromadorea</taxon>
        <taxon>Rhabditida</taxon>
        <taxon>Tylenchina</taxon>
        <taxon>Tylenchomorpha</taxon>
        <taxon>Tylenchoidea</taxon>
        <taxon>Heteroderidae</taxon>
        <taxon>Heteroderinae</taxon>
        <taxon>Heterodera</taxon>
    </lineage>
</organism>
<evidence type="ECO:0000256" key="2">
    <source>
        <dbReference type="ARBA" id="ARBA00022064"/>
    </source>
</evidence>
<evidence type="ECO:0000313" key="9">
    <source>
        <dbReference type="EMBL" id="KAL3087066.1"/>
    </source>
</evidence>
<evidence type="ECO:0000313" key="10">
    <source>
        <dbReference type="Proteomes" id="UP001620645"/>
    </source>
</evidence>
<keyword evidence="4" id="KW-0256">Endoplasmic reticulum</keyword>
<dbReference type="PANTHER" id="PTHR21212">
    <property type="entry name" value="BERNARDINELLI-SEIP CONGENITAL LIPODYSTROPHY 2 HOMOLOG BSCL2 PROTEIN"/>
    <property type="match status" value="1"/>
</dbReference>
<dbReference type="GO" id="GO:0140042">
    <property type="term" value="P:lipid droplet formation"/>
    <property type="evidence" value="ECO:0007669"/>
    <property type="project" value="UniProtKB-ARBA"/>
</dbReference>
<evidence type="ECO:0000256" key="5">
    <source>
        <dbReference type="ARBA" id="ARBA00022989"/>
    </source>
</evidence>
<feature type="transmembrane region" description="Helical" evidence="8">
    <location>
        <begin position="36"/>
        <end position="56"/>
    </location>
</feature>
<protein>
    <recommendedName>
        <fullName evidence="2">Seipin</fullName>
    </recommendedName>
</protein>
<gene>
    <name evidence="9" type="ORF">niasHS_005305</name>
</gene>
<keyword evidence="5 8" id="KW-1133">Transmembrane helix</keyword>
<name>A0ABD2J8Y8_HETSC</name>
<dbReference type="Proteomes" id="UP001620645">
    <property type="component" value="Unassembled WGS sequence"/>
</dbReference>
<feature type="transmembrane region" description="Helical" evidence="8">
    <location>
        <begin position="279"/>
        <end position="300"/>
    </location>
</feature>
<evidence type="ECO:0000256" key="3">
    <source>
        <dbReference type="ARBA" id="ARBA00022692"/>
    </source>
</evidence>
<keyword evidence="6" id="KW-0443">Lipid metabolism</keyword>
<dbReference type="PANTHER" id="PTHR21212:SF0">
    <property type="entry name" value="SEIPIN"/>
    <property type="match status" value="1"/>
</dbReference>
<evidence type="ECO:0000256" key="1">
    <source>
        <dbReference type="ARBA" id="ARBA00004477"/>
    </source>
</evidence>
<keyword evidence="10" id="KW-1185">Reference proteome</keyword>
<keyword evidence="3 8" id="KW-0812">Transmembrane</keyword>
<proteinExistence type="predicted"/>
<sequence length="371" mass="42211">MVYHQKRIFRNTKKGKSKFKHCTNSTNKTCRCSSSVCQMLFSFCFRFLSGTVLHFWQSMRKHISLAALLTLCLRLISLFMLSLITPVVIRRLFASNFVELQQPLEFIFKTCSDELAGVCSFPEAQFSLAEEDIHLQPGYYYSFVLDVILFDTPQNRQLSIVLASVMLKDERMKLLFQFHKTVPIFNAFCARSVLSRLYTLTRNVVFWPLYLVGFFSTAGHELSELFSIHFPNYYLEREGRPTRFIVVQLQNKFIQLSSATLRVRTHLNIVSAFVSEYPMLSYALMFCACFVLFFSAFFLFHCVQFVRRWSVSADPFSLGLGPSPMDGIGMGGGANNNNNAVDDDADLLDYDGDDDADVGGLGDGGAQQIGY</sequence>
<evidence type="ECO:0000256" key="6">
    <source>
        <dbReference type="ARBA" id="ARBA00023098"/>
    </source>
</evidence>
<evidence type="ECO:0000256" key="7">
    <source>
        <dbReference type="ARBA" id="ARBA00023136"/>
    </source>
</evidence>
<dbReference type="AlphaFoldDB" id="A0ABD2J8Y8"/>
<keyword evidence="7 8" id="KW-0472">Membrane</keyword>
<dbReference type="EMBL" id="JBICCN010000185">
    <property type="protein sequence ID" value="KAL3087066.1"/>
    <property type="molecule type" value="Genomic_DNA"/>
</dbReference>
<comment type="caution">
    <text evidence="9">The sequence shown here is derived from an EMBL/GenBank/DDBJ whole genome shotgun (WGS) entry which is preliminary data.</text>
</comment>
<evidence type="ECO:0000256" key="4">
    <source>
        <dbReference type="ARBA" id="ARBA00022824"/>
    </source>
</evidence>
<feature type="transmembrane region" description="Helical" evidence="8">
    <location>
        <begin position="204"/>
        <end position="222"/>
    </location>
</feature>